<dbReference type="GO" id="GO:0006355">
    <property type="term" value="P:regulation of DNA-templated transcription"/>
    <property type="evidence" value="ECO:0007669"/>
    <property type="project" value="InterPro"/>
</dbReference>
<dbReference type="InterPro" id="IPR000792">
    <property type="entry name" value="Tscrpt_reg_LuxR_C"/>
</dbReference>
<dbReference type="GO" id="GO:0003677">
    <property type="term" value="F:DNA binding"/>
    <property type="evidence" value="ECO:0007669"/>
    <property type="project" value="InterPro"/>
</dbReference>
<dbReference type="Proteomes" id="UP000254150">
    <property type="component" value="Unassembled WGS sequence"/>
</dbReference>
<evidence type="ECO:0000259" key="1">
    <source>
        <dbReference type="PROSITE" id="PS50043"/>
    </source>
</evidence>
<dbReference type="InterPro" id="IPR016032">
    <property type="entry name" value="Sig_transdc_resp-reg_C-effctor"/>
</dbReference>
<protein>
    <submittedName>
        <fullName evidence="2">LuxR family transcriptional regulator</fullName>
    </submittedName>
</protein>
<dbReference type="EMBL" id="UHID01000001">
    <property type="protein sequence ID" value="SUO95705.1"/>
    <property type="molecule type" value="Genomic_DNA"/>
</dbReference>
<proteinExistence type="predicted"/>
<dbReference type="SUPFAM" id="SSF46785">
    <property type="entry name" value="Winged helix' DNA-binding domain"/>
    <property type="match status" value="1"/>
</dbReference>
<name>A0A380MT31_STRGR</name>
<reference evidence="2 3" key="1">
    <citation type="submission" date="2018-06" db="EMBL/GenBank/DDBJ databases">
        <authorList>
            <consortium name="Pathogen Informatics"/>
            <person name="Doyle S."/>
        </authorList>
    </citation>
    <scope>NUCLEOTIDE SEQUENCE [LARGE SCALE GENOMIC DNA]</scope>
    <source>
        <strain evidence="2 3">NCTC7807</strain>
    </source>
</reference>
<dbReference type="Gene3D" id="1.10.10.10">
    <property type="entry name" value="Winged helix-like DNA-binding domain superfamily/Winged helix DNA-binding domain"/>
    <property type="match status" value="2"/>
</dbReference>
<dbReference type="CDD" id="cd06170">
    <property type="entry name" value="LuxR_C_like"/>
    <property type="match status" value="1"/>
</dbReference>
<sequence>MLTTFGLDLLEEAVYRELSASPPPTAEEVADRLAAAPDLVRGCLDRLLELGLIRPSFEAPGEFTVVDPILSLRESLAGQHEELMRRQRRVAETQAEVVRLLMAEASGRPGRGEQVERLLGRDEVQRRVDRLAGGTTREVLAFVPGGARSTPELSATRRNDAALLSRSVSIRAVGADTDSYDAATLAHVRWLTANGGRFRGCAAPLPGMILFDGSVALVPLDPRNTAAGALQVAAPGLVAPLVVLFEQTWASATPLEDGRPTTDDLPNSKELALLRLVAEGCTDAAAAGRLHVSHRTARRMMAVLMERLGARSRFEAGVKAARRGWL</sequence>
<dbReference type="PANTHER" id="PTHR34293">
    <property type="entry name" value="HTH-TYPE TRANSCRIPTIONAL REGULATOR TRMBL2"/>
    <property type="match status" value="1"/>
</dbReference>
<dbReference type="SUPFAM" id="SSF46894">
    <property type="entry name" value="C-terminal effector domain of the bipartite response regulators"/>
    <property type="match status" value="1"/>
</dbReference>
<dbReference type="AlphaFoldDB" id="A0A380MT31"/>
<organism evidence="2 3">
    <name type="scientific">Streptomyces griseus</name>
    <dbReference type="NCBI Taxonomy" id="1911"/>
    <lineage>
        <taxon>Bacteria</taxon>
        <taxon>Bacillati</taxon>
        <taxon>Actinomycetota</taxon>
        <taxon>Actinomycetes</taxon>
        <taxon>Kitasatosporales</taxon>
        <taxon>Streptomycetaceae</taxon>
        <taxon>Streptomyces</taxon>
    </lineage>
</organism>
<dbReference type="PANTHER" id="PTHR34293:SF1">
    <property type="entry name" value="HTH-TYPE TRANSCRIPTIONAL REGULATOR TRMBL2"/>
    <property type="match status" value="1"/>
</dbReference>
<dbReference type="PROSITE" id="PS50043">
    <property type="entry name" value="HTH_LUXR_2"/>
    <property type="match status" value="1"/>
</dbReference>
<evidence type="ECO:0000313" key="3">
    <source>
        <dbReference type="Proteomes" id="UP000254150"/>
    </source>
</evidence>
<dbReference type="InterPro" id="IPR036388">
    <property type="entry name" value="WH-like_DNA-bd_sf"/>
</dbReference>
<feature type="domain" description="HTH luxR-type" evidence="1">
    <location>
        <begin position="262"/>
        <end position="324"/>
    </location>
</feature>
<dbReference type="RefSeq" id="WP_115068096.1">
    <property type="nucleotide sequence ID" value="NZ_UHID01000001.1"/>
</dbReference>
<gene>
    <name evidence="2" type="ORF">NCTC7807_01380</name>
</gene>
<dbReference type="InterPro" id="IPR036390">
    <property type="entry name" value="WH_DNA-bd_sf"/>
</dbReference>
<evidence type="ECO:0000313" key="2">
    <source>
        <dbReference type="EMBL" id="SUO95705.1"/>
    </source>
</evidence>
<dbReference type="InterPro" id="IPR051797">
    <property type="entry name" value="TrmB-like"/>
</dbReference>
<dbReference type="SMART" id="SM00421">
    <property type="entry name" value="HTH_LUXR"/>
    <property type="match status" value="1"/>
</dbReference>
<accession>A0A380MT31</accession>